<proteinExistence type="predicted"/>
<dbReference type="Proteomes" id="UP000700334">
    <property type="component" value="Unassembled WGS sequence"/>
</dbReference>
<gene>
    <name evidence="1" type="ORF">J0S82_004458</name>
</gene>
<feature type="non-terminal residue" evidence="1">
    <location>
        <position position="1"/>
    </location>
</feature>
<dbReference type="AlphaFoldDB" id="A0A8J6DU94"/>
<protein>
    <submittedName>
        <fullName evidence="1">Uncharacterized protein</fullName>
    </submittedName>
</protein>
<reference evidence="1" key="1">
    <citation type="journal article" date="2021" name="Evol. Appl.">
        <title>The genome of the Pyrenean desman and the effects of bottlenecks and inbreeding on the genomic landscape of an endangered species.</title>
        <authorList>
            <person name="Escoda L."/>
            <person name="Castresana J."/>
        </authorList>
    </citation>
    <scope>NUCLEOTIDE SEQUENCE</scope>
    <source>
        <strain evidence="1">IBE-C5619</strain>
    </source>
</reference>
<evidence type="ECO:0000313" key="2">
    <source>
        <dbReference type="Proteomes" id="UP000700334"/>
    </source>
</evidence>
<organism evidence="1 2">
    <name type="scientific">Galemys pyrenaicus</name>
    <name type="common">Iberian desman</name>
    <name type="synonym">Pyrenean desman</name>
    <dbReference type="NCBI Taxonomy" id="202257"/>
    <lineage>
        <taxon>Eukaryota</taxon>
        <taxon>Metazoa</taxon>
        <taxon>Chordata</taxon>
        <taxon>Craniata</taxon>
        <taxon>Vertebrata</taxon>
        <taxon>Euteleostomi</taxon>
        <taxon>Mammalia</taxon>
        <taxon>Eutheria</taxon>
        <taxon>Laurasiatheria</taxon>
        <taxon>Eulipotyphla</taxon>
        <taxon>Talpidae</taxon>
        <taxon>Galemys</taxon>
    </lineage>
</organism>
<feature type="non-terminal residue" evidence="1">
    <location>
        <position position="65"/>
    </location>
</feature>
<name>A0A8J6DU94_GALPY</name>
<evidence type="ECO:0000313" key="1">
    <source>
        <dbReference type="EMBL" id="KAG8518528.1"/>
    </source>
</evidence>
<accession>A0A8J6DU94</accession>
<dbReference type="EMBL" id="JAGFMF010011629">
    <property type="protein sequence ID" value="KAG8518528.1"/>
    <property type="molecule type" value="Genomic_DNA"/>
</dbReference>
<comment type="caution">
    <text evidence="1">The sequence shown here is derived from an EMBL/GenBank/DDBJ whole genome shotgun (WGS) entry which is preliminary data.</text>
</comment>
<keyword evidence="2" id="KW-1185">Reference proteome</keyword>
<sequence length="65" mass="7223">IDLLYLPVKESEATNFFMGHPSKTSLKICGCTSVVGNISAAIFDFMSISYTIPDLWKETMFTKSP</sequence>